<dbReference type="eggNOG" id="KOG2286">
    <property type="taxonomic scope" value="Eukaryota"/>
</dbReference>
<dbReference type="InterPro" id="IPR042532">
    <property type="entry name" value="EXOC3/Sec6_C"/>
</dbReference>
<sequence>MYPGLLTVLPAMADILDLRDKSLLSLETSSFVRKFPDVQPELLSSLLSLREDLTRQEAKLTAEQALNNIRHQPKGSDQSMVKLFQCIKSDGKRTLPALEETMHNMFATLVMTANKVDR</sequence>
<name>A0A1I7SJB9_BURXY</name>
<organism evidence="1 2">
    <name type="scientific">Bursaphelenchus xylophilus</name>
    <name type="common">Pinewood nematode worm</name>
    <name type="synonym">Aphelenchoides xylophilus</name>
    <dbReference type="NCBI Taxonomy" id="6326"/>
    <lineage>
        <taxon>Eukaryota</taxon>
        <taxon>Metazoa</taxon>
        <taxon>Ecdysozoa</taxon>
        <taxon>Nematoda</taxon>
        <taxon>Chromadorea</taxon>
        <taxon>Rhabditida</taxon>
        <taxon>Tylenchina</taxon>
        <taxon>Tylenchomorpha</taxon>
        <taxon>Aphelenchoidea</taxon>
        <taxon>Aphelenchoididae</taxon>
        <taxon>Bursaphelenchus</taxon>
    </lineage>
</organism>
<protein>
    <submittedName>
        <fullName evidence="2">Protein SDA1</fullName>
    </submittedName>
</protein>
<evidence type="ECO:0000313" key="2">
    <source>
        <dbReference type="WBParaSite" id="BXY_1314300.1"/>
    </source>
</evidence>
<dbReference type="AlphaFoldDB" id="A0A1I7SJB9"/>
<evidence type="ECO:0000313" key="1">
    <source>
        <dbReference type="Proteomes" id="UP000095284"/>
    </source>
</evidence>
<accession>A0A1I7SJB9</accession>
<dbReference type="Gene3D" id="1.10.357.70">
    <property type="entry name" value="Exocyst complex component Sec6, C-terminal domain"/>
    <property type="match status" value="1"/>
</dbReference>
<dbReference type="Proteomes" id="UP000095284">
    <property type="component" value="Unplaced"/>
</dbReference>
<reference evidence="2" key="1">
    <citation type="submission" date="2016-11" db="UniProtKB">
        <authorList>
            <consortium name="WormBaseParasite"/>
        </authorList>
    </citation>
    <scope>IDENTIFICATION</scope>
</reference>
<proteinExistence type="predicted"/>
<dbReference type="WBParaSite" id="BXY_1314300.1">
    <property type="protein sequence ID" value="BXY_1314300.1"/>
    <property type="gene ID" value="BXY_1314300"/>
</dbReference>